<proteinExistence type="predicted"/>
<sequence>MATASEFATEPRKVPKALDAGGGDDASPLGDAIAANEVTRKKQMLLLGSAGAAALVAGSLYIFDDSGKASDAEVRQAAEGVSVDELVNKNMAEKEWRAQSEAQMMSMNNNMRALASRAERADHLEQQLAAAQGAGGGQGGAISSDTERVLSAYQAENEQLRAALNAARQSPVGASAGPNALYGRTSPPSYQVAGAPRVGGPLPSTPAGQAAASAAGLPAMRGSEVSLVSFSEGASGTGTPVPKGNTVFTDSANYLPPNSIAVAKVIVGVDAIAGVESQTDPLPVVLRITGPARSVYENGRLLTTNIAGCLVNGAARADLSSEKVYVKLQRMTCPQPGGRYAVSDVKGFIAFGGKTGVRGRVVSREGALVGQAFLAGLAGGFGRGFSANTSSLMTGTNVSVNGQRPKLGAGEILEGGLGEGVATSADMVSKYLIERAEQYQPVIEMPTGIDVEIVFLEGVFISG</sequence>
<keyword evidence="3" id="KW-1185">Reference proteome</keyword>
<protein>
    <submittedName>
        <fullName evidence="2">TrbI/VirB10 family protein</fullName>
    </submittedName>
</protein>
<evidence type="ECO:0000313" key="2">
    <source>
        <dbReference type="EMBL" id="MDE8653374.1"/>
    </source>
</evidence>
<dbReference type="InterPro" id="IPR005498">
    <property type="entry name" value="T4SS_VirB10/TraB/TrbI"/>
</dbReference>
<feature type="region of interest" description="Disordered" evidence="1">
    <location>
        <begin position="1"/>
        <end position="29"/>
    </location>
</feature>
<dbReference type="Proteomes" id="UP001216253">
    <property type="component" value="Unassembled WGS sequence"/>
</dbReference>
<feature type="region of interest" description="Disordered" evidence="1">
    <location>
        <begin position="169"/>
        <end position="215"/>
    </location>
</feature>
<reference evidence="2 3" key="1">
    <citation type="submission" date="2023-03" db="EMBL/GenBank/DDBJ databases">
        <title>NovoSphingobium album sp. nov. isolated from polycyclic aromatic hydrocarbons- and heavy-metal polluted soil.</title>
        <authorList>
            <person name="Liu Z."/>
            <person name="Wang K."/>
        </authorList>
    </citation>
    <scope>NUCLEOTIDE SEQUENCE [LARGE SCALE GENOMIC DNA]</scope>
    <source>
        <strain evidence="2 3">H3SJ31-1</strain>
    </source>
</reference>
<dbReference type="EMBL" id="JARESE010000060">
    <property type="protein sequence ID" value="MDE8653374.1"/>
    <property type="molecule type" value="Genomic_DNA"/>
</dbReference>
<evidence type="ECO:0000313" key="3">
    <source>
        <dbReference type="Proteomes" id="UP001216253"/>
    </source>
</evidence>
<organism evidence="2 3">
    <name type="scientific">Novosphingobium album</name>
    <name type="common">ex Liu et al. 2023</name>
    <dbReference type="NCBI Taxonomy" id="3031130"/>
    <lineage>
        <taxon>Bacteria</taxon>
        <taxon>Pseudomonadati</taxon>
        <taxon>Pseudomonadota</taxon>
        <taxon>Alphaproteobacteria</taxon>
        <taxon>Sphingomonadales</taxon>
        <taxon>Sphingomonadaceae</taxon>
        <taxon>Novosphingobium</taxon>
    </lineage>
</organism>
<dbReference type="Pfam" id="PF03743">
    <property type="entry name" value="TrbI"/>
    <property type="match status" value="1"/>
</dbReference>
<dbReference type="RefSeq" id="WP_275229467.1">
    <property type="nucleotide sequence ID" value="NZ_JARESE010000060.1"/>
</dbReference>
<gene>
    <name evidence="2" type="ORF">PYV00_16875</name>
</gene>
<name>A0ABT5WU06_9SPHN</name>
<accession>A0ABT5WU06</accession>
<evidence type="ECO:0000256" key="1">
    <source>
        <dbReference type="SAM" id="MobiDB-lite"/>
    </source>
</evidence>
<dbReference type="CDD" id="cd16430">
    <property type="entry name" value="TraB"/>
    <property type="match status" value="1"/>
</dbReference>
<comment type="caution">
    <text evidence="2">The sequence shown here is derived from an EMBL/GenBank/DDBJ whole genome shotgun (WGS) entry which is preliminary data.</text>
</comment>
<feature type="compositionally biased region" description="Low complexity" evidence="1">
    <location>
        <begin position="206"/>
        <end position="215"/>
    </location>
</feature>